<evidence type="ECO:0000256" key="4">
    <source>
        <dbReference type="ARBA" id="ARBA00022989"/>
    </source>
</evidence>
<dbReference type="OrthoDB" id="340608at2759"/>
<dbReference type="GO" id="GO:0005886">
    <property type="term" value="C:plasma membrane"/>
    <property type="evidence" value="ECO:0007669"/>
    <property type="project" value="TreeGrafter"/>
</dbReference>
<evidence type="ECO:0000256" key="2">
    <source>
        <dbReference type="ARBA" id="ARBA00009457"/>
    </source>
</evidence>
<dbReference type="Proteomes" id="UP000270094">
    <property type="component" value="Unassembled WGS sequence"/>
</dbReference>
<organism evidence="7 8">
    <name type="scientific">Strongylus vulgaris</name>
    <name type="common">Blood worm</name>
    <dbReference type="NCBI Taxonomy" id="40348"/>
    <lineage>
        <taxon>Eukaryota</taxon>
        <taxon>Metazoa</taxon>
        <taxon>Ecdysozoa</taxon>
        <taxon>Nematoda</taxon>
        <taxon>Chromadorea</taxon>
        <taxon>Rhabditida</taxon>
        <taxon>Rhabditina</taxon>
        <taxon>Rhabditomorpha</taxon>
        <taxon>Strongyloidea</taxon>
        <taxon>Strongylidae</taxon>
        <taxon>Strongylus</taxon>
    </lineage>
</organism>
<evidence type="ECO:0000313" key="7">
    <source>
        <dbReference type="EMBL" id="VDM72354.1"/>
    </source>
</evidence>
<evidence type="ECO:0000313" key="8">
    <source>
        <dbReference type="Proteomes" id="UP000270094"/>
    </source>
</evidence>
<sequence length="108" mass="12583">MPGTGVGFENIDFIMWMQTAALPDFRKLYRLLDRETRKNYVIFAFLGYPATWKGAEKSFIITRESWIGPRKDFLAISYMAVGVFLILVSILFVGINIRQRVLERRTQT</sequence>
<dbReference type="GO" id="GO:0005783">
    <property type="term" value="C:endoplasmic reticulum"/>
    <property type="evidence" value="ECO:0007669"/>
    <property type="project" value="TreeGrafter"/>
</dbReference>
<keyword evidence="8" id="KW-1185">Reference proteome</keyword>
<dbReference type="PANTHER" id="PTHR10926:SF23">
    <property type="entry name" value="CELL CYCLE CONTROL PROTEIN 50A"/>
    <property type="match status" value="1"/>
</dbReference>
<evidence type="ECO:0000256" key="1">
    <source>
        <dbReference type="ARBA" id="ARBA00004370"/>
    </source>
</evidence>
<comment type="similarity">
    <text evidence="2">Belongs to the CDC50/LEM3 family.</text>
</comment>
<dbReference type="GO" id="GO:0005794">
    <property type="term" value="C:Golgi apparatus"/>
    <property type="evidence" value="ECO:0007669"/>
    <property type="project" value="TreeGrafter"/>
</dbReference>
<gene>
    <name evidence="7" type="ORF">SVUK_LOCUS7352</name>
</gene>
<reference evidence="7 8" key="1">
    <citation type="submission" date="2018-11" db="EMBL/GenBank/DDBJ databases">
        <authorList>
            <consortium name="Pathogen Informatics"/>
        </authorList>
    </citation>
    <scope>NUCLEOTIDE SEQUENCE [LARGE SCALE GENOMIC DNA]</scope>
</reference>
<dbReference type="AlphaFoldDB" id="A0A3P7J3A4"/>
<feature type="transmembrane region" description="Helical" evidence="6">
    <location>
        <begin position="73"/>
        <end position="95"/>
    </location>
</feature>
<accession>A0A3P7J3A4</accession>
<dbReference type="Pfam" id="PF03381">
    <property type="entry name" value="CDC50"/>
    <property type="match status" value="1"/>
</dbReference>
<keyword evidence="5 6" id="KW-0472">Membrane</keyword>
<keyword evidence="3 6" id="KW-0812">Transmembrane</keyword>
<comment type="subcellular location">
    <subcellularLocation>
        <location evidence="1">Membrane</location>
    </subcellularLocation>
</comment>
<dbReference type="PANTHER" id="PTHR10926">
    <property type="entry name" value="CELL CYCLE CONTROL PROTEIN 50"/>
    <property type="match status" value="1"/>
</dbReference>
<keyword evidence="4 6" id="KW-1133">Transmembrane helix</keyword>
<dbReference type="InterPro" id="IPR005045">
    <property type="entry name" value="CDC50/LEM3_fam"/>
</dbReference>
<protein>
    <submittedName>
        <fullName evidence="7">Uncharacterized protein</fullName>
    </submittedName>
</protein>
<evidence type="ECO:0000256" key="3">
    <source>
        <dbReference type="ARBA" id="ARBA00022692"/>
    </source>
</evidence>
<proteinExistence type="inferred from homology"/>
<evidence type="ECO:0000256" key="5">
    <source>
        <dbReference type="ARBA" id="ARBA00023136"/>
    </source>
</evidence>
<dbReference type="EMBL" id="UYYB01024985">
    <property type="protein sequence ID" value="VDM72354.1"/>
    <property type="molecule type" value="Genomic_DNA"/>
</dbReference>
<name>A0A3P7J3A4_STRVU</name>
<evidence type="ECO:0000256" key="6">
    <source>
        <dbReference type="SAM" id="Phobius"/>
    </source>
</evidence>